<protein>
    <submittedName>
        <fullName evidence="2">Uncharacterized protein</fullName>
    </submittedName>
</protein>
<reference evidence="3" key="1">
    <citation type="submission" date="2017-09" db="EMBL/GenBank/DDBJ databases">
        <title>Depth-based differentiation of microbial function through sediment-hosted aquifers and enrichment of novel symbionts in the deep terrestrial subsurface.</title>
        <authorList>
            <person name="Probst A.J."/>
            <person name="Ladd B."/>
            <person name="Jarett J.K."/>
            <person name="Geller-Mcgrath D.E."/>
            <person name="Sieber C.M.K."/>
            <person name="Emerson J.B."/>
            <person name="Anantharaman K."/>
            <person name="Thomas B.C."/>
            <person name="Malmstrom R."/>
            <person name="Stieglmeier M."/>
            <person name="Klingl A."/>
            <person name="Woyke T."/>
            <person name="Ryan C.M."/>
            <person name="Banfield J.F."/>
        </authorList>
    </citation>
    <scope>NUCLEOTIDE SEQUENCE [LARGE SCALE GENOMIC DNA]</scope>
</reference>
<accession>A0A2H0UDV0</accession>
<proteinExistence type="predicted"/>
<keyword evidence="1" id="KW-0812">Transmembrane</keyword>
<name>A0A2H0UDV0_9BACT</name>
<comment type="caution">
    <text evidence="2">The sequence shown here is derived from an EMBL/GenBank/DDBJ whole genome shotgun (WGS) entry which is preliminary data.</text>
</comment>
<sequence>MSSRIRIGVALVVGVVIIGGAFYLRGQTEVLPTGILSVSGSPTRGSIAETDKNNNGINDWEESLQTLTINSASKTGTAIAAGGDYEPKTLTDRFAQKFFEEYTTSDASGSSDPAAQQAFLNSSIAQLSGEALDTPYTQKDIRIGDSSPQALRDYGNNISDIVNRYSGASTENELTVFARVIDNDNAKDYQTLTNISTAYSKVLADTLVLAVPPELASSHLLLVNAYLAVQADVAAMANAKTDPLYALVRVKRYEEDAKALYAVFNTIYSYLYSSGVRYASDEPGSIFQVAGN</sequence>
<keyword evidence="1" id="KW-1133">Transmembrane helix</keyword>
<dbReference type="Proteomes" id="UP000229344">
    <property type="component" value="Unassembled WGS sequence"/>
</dbReference>
<feature type="transmembrane region" description="Helical" evidence="1">
    <location>
        <begin position="7"/>
        <end position="24"/>
    </location>
</feature>
<keyword evidence="1" id="KW-0472">Membrane</keyword>
<dbReference type="AlphaFoldDB" id="A0A2H0UDV0"/>
<evidence type="ECO:0000256" key="1">
    <source>
        <dbReference type="SAM" id="Phobius"/>
    </source>
</evidence>
<organism evidence="2 3">
    <name type="scientific">Candidatus Kaiserbacteria bacterium CG10_big_fil_rev_8_21_14_0_10_47_16</name>
    <dbReference type="NCBI Taxonomy" id="1974608"/>
    <lineage>
        <taxon>Bacteria</taxon>
        <taxon>Candidatus Kaiseribacteriota</taxon>
    </lineage>
</organism>
<gene>
    <name evidence="2" type="ORF">COU16_03460</name>
</gene>
<evidence type="ECO:0000313" key="2">
    <source>
        <dbReference type="EMBL" id="PIR84604.1"/>
    </source>
</evidence>
<evidence type="ECO:0000313" key="3">
    <source>
        <dbReference type="Proteomes" id="UP000229344"/>
    </source>
</evidence>
<dbReference type="EMBL" id="PFBI01000006">
    <property type="protein sequence ID" value="PIR84604.1"/>
    <property type="molecule type" value="Genomic_DNA"/>
</dbReference>